<name>A0ABW8U4P0_9GAMM</name>
<dbReference type="Proteomes" id="UP001624684">
    <property type="component" value="Unassembled WGS sequence"/>
</dbReference>
<evidence type="ECO:0000313" key="2">
    <source>
        <dbReference type="EMBL" id="MFL1731815.1"/>
    </source>
</evidence>
<accession>A0ABW8U4P0</accession>
<evidence type="ECO:0000313" key="3">
    <source>
        <dbReference type="Proteomes" id="UP001624684"/>
    </source>
</evidence>
<dbReference type="NCBIfam" id="NF047330">
    <property type="entry name" value="MCR_0457_fam"/>
    <property type="match status" value="1"/>
</dbReference>
<evidence type="ECO:0000259" key="1">
    <source>
        <dbReference type="Pfam" id="PF25642"/>
    </source>
</evidence>
<dbReference type="InterPro" id="IPR057704">
    <property type="entry name" value="DUF7944"/>
</dbReference>
<reference evidence="2 3" key="1">
    <citation type="submission" date="2024-11" db="EMBL/GenBank/DDBJ databases">
        <title>First Report of Moraxella oculi in Brazil in an Infectious Bovine Keratoconjunctivitis Outbreak.</title>
        <authorList>
            <person name="Carvalho C.V."/>
            <person name="Domingues R."/>
            <person name="Coutinho C."/>
            <person name="Honorio N.T.B.S."/>
            <person name="Faza D.R.L.R."/>
            <person name="Carvalho W.A."/>
            <person name="Machado A.B.F."/>
            <person name="Martins M.F."/>
            <person name="Gaspar E.B."/>
        </authorList>
    </citation>
    <scope>NUCLEOTIDE SEQUENCE [LARGE SCALE GENOMIC DNA]</scope>
    <source>
        <strain evidence="2 3">2117LE</strain>
    </source>
</reference>
<sequence>MNKPLIHKNSTLVSLLLLHRKLLATLLLFICSIGISHANPRFINMQGKFHKASSTELTVSQYELALVQVLSEICPPMLNNHQRVQFTHAYQQQLRSFMPTAANPNDTLRTLYNQRSYRSALHNIRAWTATYPPAQNRKICLQFTEVEF</sequence>
<gene>
    <name evidence="2" type="ORF">ACJHVH_02195</name>
</gene>
<proteinExistence type="predicted"/>
<dbReference type="RefSeq" id="WP_249098051.1">
    <property type="nucleotide sequence ID" value="NZ_JAMBAQ010000002.1"/>
</dbReference>
<comment type="caution">
    <text evidence="2">The sequence shown here is derived from an EMBL/GenBank/DDBJ whole genome shotgun (WGS) entry which is preliminary data.</text>
</comment>
<dbReference type="Pfam" id="PF25642">
    <property type="entry name" value="DUF7944"/>
    <property type="match status" value="1"/>
</dbReference>
<protein>
    <submittedName>
        <fullName evidence="2">MCR_0457 family protein</fullName>
    </submittedName>
</protein>
<feature type="domain" description="DUF7944" evidence="1">
    <location>
        <begin position="61"/>
        <end position="142"/>
    </location>
</feature>
<dbReference type="EMBL" id="JBJJXE010000002">
    <property type="protein sequence ID" value="MFL1731815.1"/>
    <property type="molecule type" value="Genomic_DNA"/>
</dbReference>
<organism evidence="2 3">
    <name type="scientific">Moraxella oculi</name>
    <dbReference type="NCBI Taxonomy" id="2940516"/>
    <lineage>
        <taxon>Bacteria</taxon>
        <taxon>Pseudomonadati</taxon>
        <taxon>Pseudomonadota</taxon>
        <taxon>Gammaproteobacteria</taxon>
        <taxon>Moraxellales</taxon>
        <taxon>Moraxellaceae</taxon>
        <taxon>Moraxella</taxon>
    </lineage>
</organism>
<keyword evidence="3" id="KW-1185">Reference proteome</keyword>